<evidence type="ECO:0000256" key="5">
    <source>
        <dbReference type="HAMAP-Rule" id="MF_00921"/>
    </source>
</evidence>
<keyword evidence="2 5" id="KW-0808">Transferase</keyword>
<dbReference type="Proteomes" id="UP000031339">
    <property type="component" value="Unassembled WGS sequence"/>
</dbReference>
<dbReference type="RefSeq" id="WP_003068798.1">
    <property type="nucleotide sequence ID" value="NZ_CAJPUH010000035.1"/>
</dbReference>
<dbReference type="InterPro" id="IPR026565">
    <property type="entry name" value="PPDK_reg"/>
</dbReference>
<accession>A0A0C1HXC5</accession>
<comment type="catalytic activity">
    <reaction evidence="5">
        <text>N(tele)-phospho-L-histidyl/O-phospho-L-threonyl-[pyruvate, phosphate dikinase] + phosphate + H(+) = N(tele)-phospho-L-histidyl/L-threonyl-[pyruvate, phosphate dikinase] + diphosphate</text>
        <dbReference type="Rhea" id="RHEA:43696"/>
        <dbReference type="Rhea" id="RHEA-COMP:10650"/>
        <dbReference type="Rhea" id="RHEA-COMP:10651"/>
        <dbReference type="ChEBI" id="CHEBI:15378"/>
        <dbReference type="ChEBI" id="CHEBI:30013"/>
        <dbReference type="ChEBI" id="CHEBI:33019"/>
        <dbReference type="ChEBI" id="CHEBI:43474"/>
        <dbReference type="ChEBI" id="CHEBI:61977"/>
        <dbReference type="ChEBI" id="CHEBI:83586"/>
        <dbReference type="EC" id="2.7.4.27"/>
    </reaction>
</comment>
<dbReference type="AlphaFoldDB" id="A0A0C1HXC5"/>
<dbReference type="InterPro" id="IPR005177">
    <property type="entry name" value="Kinase-pyrophosphorylase"/>
</dbReference>
<dbReference type="HAMAP" id="MF_00921">
    <property type="entry name" value="PDRP"/>
    <property type="match status" value="1"/>
</dbReference>
<comment type="function">
    <text evidence="5">Bifunctional serine/threonine kinase and phosphorylase involved in the regulation of the pyruvate, phosphate dikinase (PPDK) by catalyzing its phosphorylation/dephosphorylation.</text>
</comment>
<dbReference type="GO" id="GO:0016776">
    <property type="term" value="F:phosphotransferase activity, phosphate group as acceptor"/>
    <property type="evidence" value="ECO:0007669"/>
    <property type="project" value="UniProtKB-UniRule"/>
</dbReference>
<dbReference type="GO" id="GO:0005524">
    <property type="term" value="F:ATP binding"/>
    <property type="evidence" value="ECO:0007669"/>
    <property type="project" value="InterPro"/>
</dbReference>
<feature type="binding site" evidence="5">
    <location>
        <begin position="151"/>
        <end position="158"/>
    </location>
    <ligand>
        <name>ADP</name>
        <dbReference type="ChEBI" id="CHEBI:456216"/>
    </ligand>
</feature>
<evidence type="ECO:0000256" key="3">
    <source>
        <dbReference type="ARBA" id="ARBA00022741"/>
    </source>
</evidence>
<dbReference type="OrthoDB" id="9782201at2"/>
<dbReference type="Pfam" id="PF03618">
    <property type="entry name" value="Kinase-PPPase"/>
    <property type="match status" value="1"/>
</dbReference>
<name>A0A0C1HXC5_STRCV</name>
<protein>
    <recommendedName>
        <fullName evidence="5">Putative pyruvate, phosphate dikinase regulatory protein</fullName>
        <shortName evidence="5">PPDK regulatory protein</shortName>
        <ecNumber evidence="5">2.7.11.32</ecNumber>
        <ecNumber evidence="5">2.7.4.27</ecNumber>
    </recommendedName>
</protein>
<keyword evidence="3 5" id="KW-0547">Nucleotide-binding</keyword>
<dbReference type="PANTHER" id="PTHR31756">
    <property type="entry name" value="PYRUVATE, PHOSPHATE DIKINASE REGULATORY PROTEIN 1, CHLOROPLASTIC"/>
    <property type="match status" value="1"/>
</dbReference>
<dbReference type="GeneID" id="93847129"/>
<dbReference type="STRING" id="862969.SCI_1071"/>
<dbReference type="PATRIC" id="fig|76860.7.peg.364"/>
<keyword evidence="1 5" id="KW-0723">Serine/threonine-protein kinase</keyword>
<evidence type="ECO:0000256" key="2">
    <source>
        <dbReference type="ARBA" id="ARBA00022679"/>
    </source>
</evidence>
<dbReference type="GO" id="GO:0004674">
    <property type="term" value="F:protein serine/threonine kinase activity"/>
    <property type="evidence" value="ECO:0007669"/>
    <property type="project" value="UniProtKB-UniRule"/>
</dbReference>
<keyword evidence="4 5" id="KW-0418">Kinase</keyword>
<proteinExistence type="inferred from homology"/>
<dbReference type="EC" id="2.7.4.27" evidence="5"/>
<comment type="catalytic activity">
    <reaction evidence="5">
        <text>N(tele)-phospho-L-histidyl/L-threonyl-[pyruvate, phosphate dikinase] + ADP = N(tele)-phospho-L-histidyl/O-phospho-L-threonyl-[pyruvate, phosphate dikinase] + AMP + H(+)</text>
        <dbReference type="Rhea" id="RHEA:43692"/>
        <dbReference type="Rhea" id="RHEA-COMP:10650"/>
        <dbReference type="Rhea" id="RHEA-COMP:10651"/>
        <dbReference type="ChEBI" id="CHEBI:15378"/>
        <dbReference type="ChEBI" id="CHEBI:30013"/>
        <dbReference type="ChEBI" id="CHEBI:61977"/>
        <dbReference type="ChEBI" id="CHEBI:83586"/>
        <dbReference type="ChEBI" id="CHEBI:456215"/>
        <dbReference type="ChEBI" id="CHEBI:456216"/>
        <dbReference type="EC" id="2.7.11.32"/>
    </reaction>
</comment>
<evidence type="ECO:0000313" key="7">
    <source>
        <dbReference type="Proteomes" id="UP000031339"/>
    </source>
</evidence>
<reference evidence="6 7" key="1">
    <citation type="submission" date="2014-12" db="EMBL/GenBank/DDBJ databases">
        <title>Partial genome sequence of Streptococcus constellatus KCOM 1650 (= ChDC B144).</title>
        <authorList>
            <person name="Kook J.-K."/>
            <person name="Park S.-N."/>
            <person name="Lim Y.K."/>
            <person name="Jo E."/>
        </authorList>
    </citation>
    <scope>NUCLEOTIDE SEQUENCE [LARGE SCALE GENOMIC DNA]</scope>
    <source>
        <strain evidence="6 7">KCOM 1650</strain>
    </source>
</reference>
<comment type="caution">
    <text evidence="6">The sequence shown here is derived from an EMBL/GenBank/DDBJ whole genome shotgun (WGS) entry which is preliminary data.</text>
</comment>
<evidence type="ECO:0000256" key="4">
    <source>
        <dbReference type="ARBA" id="ARBA00022777"/>
    </source>
</evidence>
<comment type="similarity">
    <text evidence="5">Belongs to the pyruvate, phosphate/water dikinase regulatory protein family. PDRP subfamily.</text>
</comment>
<organism evidence="6 7">
    <name type="scientific">Streptococcus constellatus</name>
    <dbReference type="NCBI Taxonomy" id="76860"/>
    <lineage>
        <taxon>Bacteria</taxon>
        <taxon>Bacillati</taxon>
        <taxon>Bacillota</taxon>
        <taxon>Bacilli</taxon>
        <taxon>Lactobacillales</taxon>
        <taxon>Streptococcaceae</taxon>
        <taxon>Streptococcus</taxon>
        <taxon>Streptococcus anginosus group</taxon>
    </lineage>
</organism>
<dbReference type="NCBIfam" id="NF003742">
    <property type="entry name" value="PRK05339.1"/>
    <property type="match status" value="1"/>
</dbReference>
<evidence type="ECO:0000313" key="6">
    <source>
        <dbReference type="EMBL" id="KIC78733.1"/>
    </source>
</evidence>
<evidence type="ECO:0000256" key="1">
    <source>
        <dbReference type="ARBA" id="ARBA00022527"/>
    </source>
</evidence>
<dbReference type="EMBL" id="JWIY01000001">
    <property type="protein sequence ID" value="KIC78733.1"/>
    <property type="molecule type" value="Genomic_DNA"/>
</dbReference>
<sequence length="274" mass="31016">MKKEITIYTISDSLGGTSQKLLSAVMAQYPDLIFNNSYRFPFINKESELLDILQDAIKDDAVVISTLVDSHLAAAAREFSRVNHLSYLDLMNPFFEIIKEKTDTQPIEVPGVLHRLDTEYFNKISAIEFAVKYDDGKNPQGFLESDLVILGVSRTSKTPLSIYLANKGYKVSNLPLIPEVPLPQVLDKVDKRRMIGLVCDPDKLAKVRSNRLDALGLTQATSYTDVEKIYEELDYSKKVFQKHQAYIINITDKSIEETACIIEEHLKSLSSNKY</sequence>
<gene>
    <name evidence="6" type="ORF">RN79_03970</name>
</gene>
<dbReference type="PANTHER" id="PTHR31756:SF3">
    <property type="entry name" value="PYRUVATE, PHOSPHATE DIKINASE REGULATORY PROTEIN 1, CHLOROPLASTIC"/>
    <property type="match status" value="1"/>
</dbReference>
<dbReference type="EC" id="2.7.11.32" evidence="5"/>
<dbReference type="eggNOG" id="COG1806">
    <property type="taxonomic scope" value="Bacteria"/>
</dbReference>
<dbReference type="GO" id="GO:0043531">
    <property type="term" value="F:ADP binding"/>
    <property type="evidence" value="ECO:0007669"/>
    <property type="project" value="UniProtKB-UniRule"/>
</dbReference>